<dbReference type="PANTHER" id="PTHR30575">
    <property type="entry name" value="PEPTIDASE M20"/>
    <property type="match status" value="1"/>
</dbReference>
<dbReference type="Proteomes" id="UP001251217">
    <property type="component" value="Unassembled WGS sequence"/>
</dbReference>
<evidence type="ECO:0000256" key="1">
    <source>
        <dbReference type="SAM" id="MobiDB-lite"/>
    </source>
</evidence>
<feature type="compositionally biased region" description="Polar residues" evidence="1">
    <location>
        <begin position="9"/>
        <end position="21"/>
    </location>
</feature>
<sequence length="97" mass="9798">MDPTHLASGGSTDMGNVSQVIPSVHGGMSVRNSKAVPHHPDFATDAASPEADEAALDGAGVLALTILDAALDPSLRAELLEQQAAREPGATTVSLQA</sequence>
<dbReference type="RefSeq" id="WP_310399068.1">
    <property type="nucleotide sequence ID" value="NZ_JAVDWW010000001.1"/>
</dbReference>
<dbReference type="Gene3D" id="3.40.630.10">
    <property type="entry name" value="Zn peptidases"/>
    <property type="match status" value="1"/>
</dbReference>
<evidence type="ECO:0000313" key="2">
    <source>
        <dbReference type="EMBL" id="MDR7167317.1"/>
    </source>
</evidence>
<proteinExistence type="predicted"/>
<organism evidence="2 3">
    <name type="scientific">Nocardia kruczakiae</name>
    <dbReference type="NCBI Taxonomy" id="261477"/>
    <lineage>
        <taxon>Bacteria</taxon>
        <taxon>Bacillati</taxon>
        <taxon>Actinomycetota</taxon>
        <taxon>Actinomycetes</taxon>
        <taxon>Mycobacteriales</taxon>
        <taxon>Nocardiaceae</taxon>
        <taxon>Nocardia</taxon>
    </lineage>
</organism>
<dbReference type="InterPro" id="IPR052030">
    <property type="entry name" value="Peptidase_M20/M20A_hydrolases"/>
</dbReference>
<reference evidence="2 3" key="1">
    <citation type="submission" date="2023-07" db="EMBL/GenBank/DDBJ databases">
        <title>Sorghum-associated microbial communities from plants grown in Nebraska, USA.</title>
        <authorList>
            <person name="Schachtman D."/>
        </authorList>
    </citation>
    <scope>NUCLEOTIDE SEQUENCE [LARGE SCALE GENOMIC DNA]</scope>
    <source>
        <strain evidence="2 3">4272</strain>
    </source>
</reference>
<dbReference type="PANTHER" id="PTHR30575:SF0">
    <property type="entry name" value="XAA-ARG DIPEPTIDASE"/>
    <property type="match status" value="1"/>
</dbReference>
<comment type="caution">
    <text evidence="2">The sequence shown here is derived from an EMBL/GenBank/DDBJ whole genome shotgun (WGS) entry which is preliminary data.</text>
</comment>
<evidence type="ECO:0000313" key="3">
    <source>
        <dbReference type="Proteomes" id="UP001251217"/>
    </source>
</evidence>
<feature type="region of interest" description="Disordered" evidence="1">
    <location>
        <begin position="1"/>
        <end position="49"/>
    </location>
</feature>
<protein>
    <submittedName>
        <fullName evidence="2">Metal-dependent amidase/aminoacylase/carboxypeptidase family protein</fullName>
    </submittedName>
</protein>
<keyword evidence="3" id="KW-1185">Reference proteome</keyword>
<gene>
    <name evidence="2" type="ORF">J2W56_001035</name>
</gene>
<dbReference type="SUPFAM" id="SSF53187">
    <property type="entry name" value="Zn-dependent exopeptidases"/>
    <property type="match status" value="1"/>
</dbReference>
<name>A0ABU1X9V0_9NOCA</name>
<accession>A0ABU1X9V0</accession>
<dbReference type="EMBL" id="JAVDWW010000001">
    <property type="protein sequence ID" value="MDR7167317.1"/>
    <property type="molecule type" value="Genomic_DNA"/>
</dbReference>